<dbReference type="Proteomes" id="UP000235965">
    <property type="component" value="Unassembled WGS sequence"/>
</dbReference>
<evidence type="ECO:0000313" key="1">
    <source>
        <dbReference type="EMBL" id="PNF24407.1"/>
    </source>
</evidence>
<evidence type="ECO:0000313" key="2">
    <source>
        <dbReference type="Proteomes" id="UP000235965"/>
    </source>
</evidence>
<sequence length="75" mass="8588">MMIFCINISFICIRQDFGKVVWKDRTFIPYISPCTYVQNGRLRICHKSFGRSVGLGRDNATRTISHCERSDSGLA</sequence>
<accession>A0A2J7Q746</accession>
<protein>
    <submittedName>
        <fullName evidence="1">Uncharacterized protein</fullName>
    </submittedName>
</protein>
<dbReference type="AlphaFoldDB" id="A0A2J7Q746"/>
<keyword evidence="2" id="KW-1185">Reference proteome</keyword>
<proteinExistence type="predicted"/>
<dbReference type="InParanoid" id="A0A2J7Q746"/>
<organism evidence="1 2">
    <name type="scientific">Cryptotermes secundus</name>
    <dbReference type="NCBI Taxonomy" id="105785"/>
    <lineage>
        <taxon>Eukaryota</taxon>
        <taxon>Metazoa</taxon>
        <taxon>Ecdysozoa</taxon>
        <taxon>Arthropoda</taxon>
        <taxon>Hexapoda</taxon>
        <taxon>Insecta</taxon>
        <taxon>Pterygota</taxon>
        <taxon>Neoptera</taxon>
        <taxon>Polyneoptera</taxon>
        <taxon>Dictyoptera</taxon>
        <taxon>Blattodea</taxon>
        <taxon>Blattoidea</taxon>
        <taxon>Termitoidae</taxon>
        <taxon>Kalotermitidae</taxon>
        <taxon>Cryptotermitinae</taxon>
        <taxon>Cryptotermes</taxon>
    </lineage>
</organism>
<dbReference type="EMBL" id="NEVH01017447">
    <property type="protein sequence ID" value="PNF24407.1"/>
    <property type="molecule type" value="Genomic_DNA"/>
</dbReference>
<gene>
    <name evidence="1" type="ORF">B7P43_G09675</name>
</gene>
<comment type="caution">
    <text evidence="1">The sequence shown here is derived from an EMBL/GenBank/DDBJ whole genome shotgun (WGS) entry which is preliminary data.</text>
</comment>
<reference evidence="1 2" key="1">
    <citation type="submission" date="2017-12" db="EMBL/GenBank/DDBJ databases">
        <title>Hemimetabolous genomes reveal molecular basis of termite eusociality.</title>
        <authorList>
            <person name="Harrison M.C."/>
            <person name="Jongepier E."/>
            <person name="Robertson H.M."/>
            <person name="Arning N."/>
            <person name="Bitard-Feildel T."/>
            <person name="Chao H."/>
            <person name="Childers C.P."/>
            <person name="Dinh H."/>
            <person name="Doddapaneni H."/>
            <person name="Dugan S."/>
            <person name="Gowin J."/>
            <person name="Greiner C."/>
            <person name="Han Y."/>
            <person name="Hu H."/>
            <person name="Hughes D.S.T."/>
            <person name="Huylmans A.-K."/>
            <person name="Kemena C."/>
            <person name="Kremer L.P.M."/>
            <person name="Lee S.L."/>
            <person name="Lopez-Ezquerra A."/>
            <person name="Mallet L."/>
            <person name="Monroy-Kuhn J.M."/>
            <person name="Moser A."/>
            <person name="Murali S.C."/>
            <person name="Muzny D.M."/>
            <person name="Otani S."/>
            <person name="Piulachs M.-D."/>
            <person name="Poelchau M."/>
            <person name="Qu J."/>
            <person name="Schaub F."/>
            <person name="Wada-Katsumata A."/>
            <person name="Worley K.C."/>
            <person name="Xie Q."/>
            <person name="Ylla G."/>
            <person name="Poulsen M."/>
            <person name="Gibbs R.A."/>
            <person name="Schal C."/>
            <person name="Richards S."/>
            <person name="Belles X."/>
            <person name="Korb J."/>
            <person name="Bornberg-Bauer E."/>
        </authorList>
    </citation>
    <scope>NUCLEOTIDE SEQUENCE [LARGE SCALE GENOMIC DNA]</scope>
    <source>
        <tissue evidence="1">Whole body</tissue>
    </source>
</reference>
<name>A0A2J7Q746_9NEOP</name>